<comment type="caution">
    <text evidence="2">The sequence shown here is derived from an EMBL/GenBank/DDBJ whole genome shotgun (WGS) entry which is preliminary data.</text>
</comment>
<dbReference type="Proteomes" id="UP001217089">
    <property type="component" value="Unassembled WGS sequence"/>
</dbReference>
<keyword evidence="3" id="KW-1185">Reference proteome</keyword>
<evidence type="ECO:0000313" key="2">
    <source>
        <dbReference type="EMBL" id="KAJ8301523.1"/>
    </source>
</evidence>
<proteinExistence type="predicted"/>
<dbReference type="EMBL" id="JARBDR010000918">
    <property type="protein sequence ID" value="KAJ8301523.1"/>
    <property type="molecule type" value="Genomic_DNA"/>
</dbReference>
<keyword evidence="1" id="KW-0732">Signal</keyword>
<feature type="chain" id="PRO_5046930641" evidence="1">
    <location>
        <begin position="22"/>
        <end position="339"/>
    </location>
</feature>
<sequence length="339" mass="39309">MTIVINLVVFVYMSMCVRVYSEGCKSLNVGVDTECVPTDCSQNGRFPGDPNFSCTIYRRQGWDKFNRVRGPFTSIINTSIALYPPIITYIEWYPREFQGHSFPALRFNFTIPYRIKENGNYSTHFLVKAVRMIWSGIQNENSIYDDLTYSTSEKYKDGYYRLFDFQHYEGTSQDKTQPRMIQYDCITGLDTCNSNQKFYILELSAIAFQPQPFIFSLDYYVTTFNQQGDRWQPAIVTAIYPNVCSIYVVFEQAPNNYNITGYYLNLNYVIKGMNMRTEYKMADDKYSHIFPNLFSNLYEVEVLAVGGAICINTTCKFTAYKVNISSSECDKQGQNQSIK</sequence>
<evidence type="ECO:0000256" key="1">
    <source>
        <dbReference type="SAM" id="SignalP"/>
    </source>
</evidence>
<protein>
    <submittedName>
        <fullName evidence="2">Uncharacterized protein</fullName>
    </submittedName>
</protein>
<name>A0ABQ9E838_TEGGR</name>
<feature type="signal peptide" evidence="1">
    <location>
        <begin position="1"/>
        <end position="21"/>
    </location>
</feature>
<accession>A0ABQ9E838</accession>
<evidence type="ECO:0000313" key="3">
    <source>
        <dbReference type="Proteomes" id="UP001217089"/>
    </source>
</evidence>
<gene>
    <name evidence="2" type="ORF">KUTeg_020510</name>
</gene>
<organism evidence="2 3">
    <name type="scientific">Tegillarca granosa</name>
    <name type="common">Malaysian cockle</name>
    <name type="synonym">Anadara granosa</name>
    <dbReference type="NCBI Taxonomy" id="220873"/>
    <lineage>
        <taxon>Eukaryota</taxon>
        <taxon>Metazoa</taxon>
        <taxon>Spiralia</taxon>
        <taxon>Lophotrochozoa</taxon>
        <taxon>Mollusca</taxon>
        <taxon>Bivalvia</taxon>
        <taxon>Autobranchia</taxon>
        <taxon>Pteriomorphia</taxon>
        <taxon>Arcoida</taxon>
        <taxon>Arcoidea</taxon>
        <taxon>Arcidae</taxon>
        <taxon>Tegillarca</taxon>
    </lineage>
</organism>
<reference evidence="2 3" key="1">
    <citation type="submission" date="2022-12" db="EMBL/GenBank/DDBJ databases">
        <title>Chromosome-level genome of Tegillarca granosa.</title>
        <authorList>
            <person name="Kim J."/>
        </authorList>
    </citation>
    <scope>NUCLEOTIDE SEQUENCE [LARGE SCALE GENOMIC DNA]</scope>
    <source>
        <strain evidence="2">Teg-2019</strain>
        <tissue evidence="2">Adductor muscle</tissue>
    </source>
</reference>